<dbReference type="EMBL" id="GL452489">
    <property type="protein sequence ID" value="EFN77139.1"/>
    <property type="molecule type" value="Genomic_DNA"/>
</dbReference>
<evidence type="ECO:0000313" key="1">
    <source>
        <dbReference type="EMBL" id="EFN77139.1"/>
    </source>
</evidence>
<evidence type="ECO:0000313" key="2">
    <source>
        <dbReference type="Proteomes" id="UP000008237"/>
    </source>
</evidence>
<name>E2C4J8_HARSA</name>
<dbReference type="AlphaFoldDB" id="E2C4J8"/>
<dbReference type="Pfam" id="PF01395">
    <property type="entry name" value="PBP_GOBP"/>
    <property type="match status" value="1"/>
</dbReference>
<dbReference type="SUPFAM" id="SSF47565">
    <property type="entry name" value="Insect pheromone/odorant-binding proteins"/>
    <property type="match status" value="1"/>
</dbReference>
<dbReference type="GO" id="GO:0005549">
    <property type="term" value="F:odorant binding"/>
    <property type="evidence" value="ECO:0007669"/>
    <property type="project" value="InterPro"/>
</dbReference>
<dbReference type="GO" id="GO:0005576">
    <property type="term" value="C:extracellular region"/>
    <property type="evidence" value="ECO:0007669"/>
    <property type="project" value="TreeGrafter"/>
</dbReference>
<dbReference type="OrthoDB" id="5978988at2759"/>
<organism evidence="2">
    <name type="scientific">Harpegnathos saltator</name>
    <name type="common">Jerdon's jumping ant</name>
    <dbReference type="NCBI Taxonomy" id="610380"/>
    <lineage>
        <taxon>Eukaryota</taxon>
        <taxon>Metazoa</taxon>
        <taxon>Ecdysozoa</taxon>
        <taxon>Arthropoda</taxon>
        <taxon>Hexapoda</taxon>
        <taxon>Insecta</taxon>
        <taxon>Pterygota</taxon>
        <taxon>Neoptera</taxon>
        <taxon>Endopterygota</taxon>
        <taxon>Hymenoptera</taxon>
        <taxon>Apocrita</taxon>
        <taxon>Aculeata</taxon>
        <taxon>Formicoidea</taxon>
        <taxon>Formicidae</taxon>
        <taxon>Ponerinae</taxon>
        <taxon>Ponerini</taxon>
        <taxon>Harpegnathos</taxon>
    </lineage>
</organism>
<dbReference type="InterPro" id="IPR006170">
    <property type="entry name" value="PBP/GOBP"/>
</dbReference>
<dbReference type="GO" id="GO:0007608">
    <property type="term" value="P:sensory perception of smell"/>
    <property type="evidence" value="ECO:0007669"/>
    <property type="project" value="TreeGrafter"/>
</dbReference>
<accession>E2C4J8</accession>
<dbReference type="InterPro" id="IPR036728">
    <property type="entry name" value="PBP_GOBP_sf"/>
</dbReference>
<dbReference type="GO" id="GO:0042048">
    <property type="term" value="P:olfactory behavior"/>
    <property type="evidence" value="ECO:0007669"/>
    <property type="project" value="TreeGrafter"/>
</dbReference>
<dbReference type="PANTHER" id="PTHR21364">
    <property type="entry name" value="GENERAL ODORANT-BINDING PROTEIN 19A"/>
    <property type="match status" value="1"/>
</dbReference>
<dbReference type="CDD" id="cd23992">
    <property type="entry name" value="PBP_GOBP"/>
    <property type="match status" value="1"/>
</dbReference>
<keyword evidence="2" id="KW-1185">Reference proteome</keyword>
<dbReference type="InParanoid" id="E2C4J8"/>
<proteinExistence type="predicted"/>
<sequence>MVDEANKGNFVPDRKLQCYFKCMMVMTKTMSKDDKVQRQSFTRTVQIMLEEKYVEPVLKAIEHCGPVGE</sequence>
<reference evidence="1 2" key="1">
    <citation type="journal article" date="2010" name="Science">
        <title>Genomic comparison of the ants Camponotus floridanus and Harpegnathos saltator.</title>
        <authorList>
            <person name="Bonasio R."/>
            <person name="Zhang G."/>
            <person name="Ye C."/>
            <person name="Mutti N.S."/>
            <person name="Fang X."/>
            <person name="Qin N."/>
            <person name="Donahue G."/>
            <person name="Yang P."/>
            <person name="Li Q."/>
            <person name="Li C."/>
            <person name="Zhang P."/>
            <person name="Huang Z."/>
            <person name="Berger S.L."/>
            <person name="Reinberg D."/>
            <person name="Wang J."/>
            <person name="Liebig J."/>
        </authorList>
    </citation>
    <scope>NUCLEOTIDE SEQUENCE [LARGE SCALE GENOMIC DNA]</scope>
    <source>
        <strain evidence="1 2">R22 G/1</strain>
    </source>
</reference>
<gene>
    <name evidence="1" type="ORF">EAI_07002</name>
</gene>
<dbReference type="Proteomes" id="UP000008237">
    <property type="component" value="Unassembled WGS sequence"/>
</dbReference>
<protein>
    <submittedName>
        <fullName evidence="1">Uncharacterized protein</fullName>
    </submittedName>
</protein>
<dbReference type="GO" id="GO:0035275">
    <property type="term" value="F:dibutyl phthalate binding"/>
    <property type="evidence" value="ECO:0007669"/>
    <property type="project" value="TreeGrafter"/>
</dbReference>
<dbReference type="Gene3D" id="1.10.238.20">
    <property type="entry name" value="Pheromone/general odorant binding protein domain"/>
    <property type="match status" value="1"/>
</dbReference>
<dbReference type="PANTHER" id="PTHR21364:SF2">
    <property type="entry name" value="GENERAL ODORANT-BINDING PROTEIN 19A"/>
    <property type="match status" value="1"/>
</dbReference>